<keyword evidence="3" id="KW-1185">Reference proteome</keyword>
<evidence type="ECO:0000313" key="2">
    <source>
        <dbReference type="EMBL" id="MBW7468005.1"/>
    </source>
</evidence>
<gene>
    <name evidence="2" type="ORF">K0O23_13095</name>
</gene>
<dbReference type="InterPro" id="IPR008334">
    <property type="entry name" value="5'-Nucleotdase_C"/>
</dbReference>
<dbReference type="SUPFAM" id="SSF55816">
    <property type="entry name" value="5'-nucleotidase (syn. UDP-sugar hydrolase), C-terminal domain"/>
    <property type="match status" value="1"/>
</dbReference>
<accession>A0ABS7CW34</accession>
<dbReference type="RefSeq" id="WP_219877879.1">
    <property type="nucleotide sequence ID" value="NZ_JAHYXK010000010.1"/>
</dbReference>
<reference evidence="2 3" key="1">
    <citation type="journal article" date="2016" name="Int. J. Syst. Evol. Microbiol.">
        <title>Pontibacter aydingkolensis sp. nov., isolated from soil of a salt lake.</title>
        <authorList>
            <person name="Osman G."/>
            <person name="Zhang T."/>
            <person name="Lou K."/>
            <person name="Gao Y."/>
            <person name="Chang W."/>
            <person name="Lin Q."/>
            <person name="Yang H.M."/>
            <person name="Huo X.D."/>
            <person name="Wang N."/>
        </authorList>
    </citation>
    <scope>NUCLEOTIDE SEQUENCE [LARGE SCALE GENOMIC DNA]</scope>
    <source>
        <strain evidence="2 3">KACC 19255</strain>
    </source>
</reference>
<dbReference type="Proteomes" id="UP000813018">
    <property type="component" value="Unassembled WGS sequence"/>
</dbReference>
<dbReference type="PANTHER" id="PTHR11575">
    <property type="entry name" value="5'-NUCLEOTIDASE-RELATED"/>
    <property type="match status" value="1"/>
</dbReference>
<evidence type="ECO:0000259" key="1">
    <source>
        <dbReference type="Pfam" id="PF02872"/>
    </source>
</evidence>
<dbReference type="InterPro" id="IPR036907">
    <property type="entry name" value="5'-Nucleotdase_C_sf"/>
</dbReference>
<proteinExistence type="predicted"/>
<feature type="domain" description="5'-Nucleotidase C-terminal" evidence="1">
    <location>
        <begin position="59"/>
        <end position="208"/>
    </location>
</feature>
<name>A0ABS7CW34_9BACT</name>
<dbReference type="PANTHER" id="PTHR11575:SF24">
    <property type="entry name" value="5'-NUCLEOTIDASE"/>
    <property type="match status" value="1"/>
</dbReference>
<dbReference type="Pfam" id="PF02872">
    <property type="entry name" value="5_nucleotid_C"/>
    <property type="match status" value="1"/>
</dbReference>
<comment type="caution">
    <text evidence="2">The sequence shown here is derived from an EMBL/GenBank/DDBJ whole genome shotgun (WGS) entry which is preliminary data.</text>
</comment>
<dbReference type="EMBL" id="JAHYXK010000010">
    <property type="protein sequence ID" value="MBW7468005.1"/>
    <property type="molecule type" value="Genomic_DNA"/>
</dbReference>
<dbReference type="InterPro" id="IPR006179">
    <property type="entry name" value="5_nucleotidase/apyrase"/>
</dbReference>
<dbReference type="Gene3D" id="3.90.780.10">
    <property type="entry name" value="5'-Nucleotidase, C-terminal domain"/>
    <property type="match status" value="1"/>
</dbReference>
<sequence>MSDAAVLGETELQIVDKKLKDVNVTYHKLWHDQVNPDQEVLQLIAELRQPYVSKLEEKVGESKDEIGRQYKSESPFDKLVGNMLLAGYKGEVAMLPGVGYGITLKEGPITSEDVYKLLPHPSKIATLTMTGAQLKQTLEQSAKNLRPDNKLNAVGGLIQTAGIKYEMDLTKPIGQRISNVRIGNTPVSDSKSYKVVTHAGMMTGLHNYDEIGKGKNVNKTDKLLTEFVIEQIKSKGQIEMPKNMGEVVIKK</sequence>
<organism evidence="2 3">
    <name type="scientific">Pontibacter aydingkolensis</name>
    <dbReference type="NCBI Taxonomy" id="1911536"/>
    <lineage>
        <taxon>Bacteria</taxon>
        <taxon>Pseudomonadati</taxon>
        <taxon>Bacteroidota</taxon>
        <taxon>Cytophagia</taxon>
        <taxon>Cytophagales</taxon>
        <taxon>Hymenobacteraceae</taxon>
        <taxon>Pontibacter</taxon>
    </lineage>
</organism>
<protein>
    <submittedName>
        <fullName evidence="2">5'-nucleotidase C-terminal domain-containing protein</fullName>
    </submittedName>
</protein>
<evidence type="ECO:0000313" key="3">
    <source>
        <dbReference type="Proteomes" id="UP000813018"/>
    </source>
</evidence>